<sequence>AVRHVPHARPAADTRGVRGARGAGRRRRVRRRGQTARTHRRADRLRCARGTRRRRRLHATRHLGAAPGPAREPLPGRSVAQRQPQHPGWPGGSVARGARRETGRRLPRAHRRPVRAGGGARDGGRTGGLPAHRAAGDPDRVGLWDHPERSRRDPPGRRGRRRAAPVVRLRDHLPRGWVRDDLVLAAAPAAAAGGDLRPLRRGLRPVPIRGRVRPRQRGGVGGHDPPAAVLAGDAPVGPRPRLLAGTPRWLSARVGGVGV</sequence>
<feature type="non-terminal residue" evidence="2">
    <location>
        <position position="259"/>
    </location>
</feature>
<feature type="region of interest" description="Disordered" evidence="1">
    <location>
        <begin position="1"/>
        <end position="164"/>
    </location>
</feature>
<dbReference type="EMBL" id="CADCUJ010000085">
    <property type="protein sequence ID" value="CAA9357984.1"/>
    <property type="molecule type" value="Genomic_DNA"/>
</dbReference>
<feature type="compositionally biased region" description="Gly residues" evidence="1">
    <location>
        <begin position="116"/>
        <end position="127"/>
    </location>
</feature>
<keyword evidence="2" id="KW-0808">Transferase</keyword>
<proteinExistence type="predicted"/>
<reference evidence="2" key="1">
    <citation type="submission" date="2020-02" db="EMBL/GenBank/DDBJ databases">
        <authorList>
            <person name="Meier V. D."/>
        </authorList>
    </citation>
    <scope>NUCLEOTIDE SEQUENCE</scope>
    <source>
        <strain evidence="2">AVDCRST_MAG72</strain>
    </source>
</reference>
<feature type="compositionally biased region" description="Basic and acidic residues" evidence="1">
    <location>
        <begin position="134"/>
        <end position="156"/>
    </location>
</feature>
<keyword evidence="2" id="KW-0449">Lipoprotein</keyword>
<organism evidence="2">
    <name type="scientific">uncultured Nocardioidaceae bacterium</name>
    <dbReference type="NCBI Taxonomy" id="253824"/>
    <lineage>
        <taxon>Bacteria</taxon>
        <taxon>Bacillati</taxon>
        <taxon>Actinomycetota</taxon>
        <taxon>Actinomycetes</taxon>
        <taxon>Propionibacteriales</taxon>
        <taxon>Nocardioidaceae</taxon>
        <taxon>environmental samples</taxon>
    </lineage>
</organism>
<feature type="non-terminal residue" evidence="2">
    <location>
        <position position="1"/>
    </location>
</feature>
<feature type="compositionally biased region" description="Basic residues" evidence="1">
    <location>
        <begin position="23"/>
        <end position="61"/>
    </location>
</feature>
<evidence type="ECO:0000256" key="1">
    <source>
        <dbReference type="SAM" id="MobiDB-lite"/>
    </source>
</evidence>
<accession>A0A6J4MF27</accession>
<name>A0A6J4MF27_9ACTN</name>
<dbReference type="GO" id="GO:0016740">
    <property type="term" value="F:transferase activity"/>
    <property type="evidence" value="ECO:0007669"/>
    <property type="project" value="UniProtKB-KW"/>
</dbReference>
<evidence type="ECO:0000313" key="2">
    <source>
        <dbReference type="EMBL" id="CAA9357984.1"/>
    </source>
</evidence>
<gene>
    <name evidence="2" type="ORF">AVDCRST_MAG72-1987</name>
</gene>
<dbReference type="AlphaFoldDB" id="A0A6J4MF27"/>
<protein>
    <submittedName>
        <fullName evidence="2">Prolipoprotein diacylglyceryl transferase</fullName>
    </submittedName>
</protein>
<feature type="compositionally biased region" description="Basic residues" evidence="1">
    <location>
        <begin position="105"/>
        <end position="114"/>
    </location>
</feature>